<accession>A0A165P6C1</accession>
<reference evidence="1 2" key="1">
    <citation type="journal article" date="2016" name="Mol. Biol. Evol.">
        <title>Comparative Genomics of Early-Diverging Mushroom-Forming Fungi Provides Insights into the Origins of Lignocellulose Decay Capabilities.</title>
        <authorList>
            <person name="Nagy L.G."/>
            <person name="Riley R."/>
            <person name="Tritt A."/>
            <person name="Adam C."/>
            <person name="Daum C."/>
            <person name="Floudas D."/>
            <person name="Sun H."/>
            <person name="Yadav J.S."/>
            <person name="Pangilinan J."/>
            <person name="Larsson K.H."/>
            <person name="Matsuura K."/>
            <person name="Barry K."/>
            <person name="Labutti K."/>
            <person name="Kuo R."/>
            <person name="Ohm R.A."/>
            <person name="Bhattacharya S.S."/>
            <person name="Shirouzu T."/>
            <person name="Yoshinaga Y."/>
            <person name="Martin F.M."/>
            <person name="Grigoriev I.V."/>
            <person name="Hibbett D.S."/>
        </authorList>
    </citation>
    <scope>NUCLEOTIDE SEQUENCE [LARGE SCALE GENOMIC DNA]</scope>
    <source>
        <strain evidence="1 2">HHB14362 ss-1</strain>
    </source>
</reference>
<dbReference type="AlphaFoldDB" id="A0A165P6C1"/>
<dbReference type="InParanoid" id="A0A165P6C1"/>
<proteinExistence type="predicted"/>
<dbReference type="EMBL" id="KV425618">
    <property type="protein sequence ID" value="KZT20584.1"/>
    <property type="molecule type" value="Genomic_DNA"/>
</dbReference>
<organism evidence="1 2">
    <name type="scientific">Neolentinus lepideus HHB14362 ss-1</name>
    <dbReference type="NCBI Taxonomy" id="1314782"/>
    <lineage>
        <taxon>Eukaryota</taxon>
        <taxon>Fungi</taxon>
        <taxon>Dikarya</taxon>
        <taxon>Basidiomycota</taxon>
        <taxon>Agaricomycotina</taxon>
        <taxon>Agaricomycetes</taxon>
        <taxon>Gloeophyllales</taxon>
        <taxon>Gloeophyllaceae</taxon>
        <taxon>Neolentinus</taxon>
    </lineage>
</organism>
<keyword evidence="2" id="KW-1185">Reference proteome</keyword>
<dbReference type="Proteomes" id="UP000076761">
    <property type="component" value="Unassembled WGS sequence"/>
</dbReference>
<gene>
    <name evidence="1" type="ORF">NEOLEDRAFT_838200</name>
</gene>
<protein>
    <submittedName>
        <fullName evidence="1">Uncharacterized protein</fullName>
    </submittedName>
</protein>
<name>A0A165P6C1_9AGAM</name>
<sequence length="170" mass="18614">MVFFRRDTRYQSVQVPYASPYHAPGSRSIQEESILSVKVVLFIGSRARSLLFVSSRSLSASTSRLSSFSSHRLVCILACSHCIKSIRLIMTQAYNSLVASAFASSSRLDSLLSFCVLLQPACCTGRCPPPLHLLYITRIASHPILAAAYSIPPPHYGGTTFVWLVSSVIS</sequence>
<evidence type="ECO:0000313" key="2">
    <source>
        <dbReference type="Proteomes" id="UP000076761"/>
    </source>
</evidence>
<evidence type="ECO:0000313" key="1">
    <source>
        <dbReference type="EMBL" id="KZT20584.1"/>
    </source>
</evidence>